<proteinExistence type="predicted"/>
<accession>S3CUZ6</accession>
<dbReference type="EMBL" id="KE148146">
    <property type="protein sequence ID" value="EPE10548.1"/>
    <property type="molecule type" value="Genomic_DNA"/>
</dbReference>
<evidence type="ECO:0000313" key="2">
    <source>
        <dbReference type="Proteomes" id="UP000016923"/>
    </source>
</evidence>
<name>S3CUZ6_OPHP1</name>
<dbReference type="eggNOG" id="ENOG502S1N8">
    <property type="taxonomic scope" value="Eukaryota"/>
</dbReference>
<sequence length="230" mass="25335">MPAAAVMASPLASLAPAFGDDYEKAALAKADSVSQAQTALAPGPDSDSARFITFSPYDDHLLDLETLDPQTQLVARALAVFDKTRSDYATAPYTESFNFSTVIGELRRLTSTTGLDWKKSSYFVVAFRSQIPPTTDYGDLSSLDKAAHREATDSGGLLRYWFDLPDADGRNLATCLWRSPADAHKAGHGPQHRKASSSVRSLYKEWRIERYRLVVGDGVQSWEVIPWVDE</sequence>
<dbReference type="InterPro" id="IPR011008">
    <property type="entry name" value="Dimeric_a/b-barrel"/>
</dbReference>
<gene>
    <name evidence="1" type="ORF">F503_05643</name>
</gene>
<dbReference type="PANTHER" id="PTHR36986:SF1">
    <property type="entry name" value="UPF0643 PROTEIN PB2B2.08"/>
    <property type="match status" value="1"/>
</dbReference>
<dbReference type="HOGENOM" id="CLU_068116_2_0_1"/>
<dbReference type="PANTHER" id="PTHR36986">
    <property type="entry name" value="UPF0643 PROTEIN PB2B2.08"/>
    <property type="match status" value="1"/>
</dbReference>
<dbReference type="VEuPathDB" id="FungiDB:F503_05643"/>
<reference evidence="1 2" key="1">
    <citation type="journal article" date="2013" name="BMC Genomics">
        <title>The genome and transcriptome of the pine saprophyte Ophiostoma piceae, and a comparison with the bark beetle-associated pine pathogen Grosmannia clavigera.</title>
        <authorList>
            <person name="Haridas S."/>
            <person name="Wang Y."/>
            <person name="Lim L."/>
            <person name="Massoumi Alamouti S."/>
            <person name="Jackman S."/>
            <person name="Docking R."/>
            <person name="Robertson G."/>
            <person name="Birol I."/>
            <person name="Bohlmann J."/>
            <person name="Breuil C."/>
        </authorList>
    </citation>
    <scope>NUCLEOTIDE SEQUENCE [LARGE SCALE GENOMIC DNA]</scope>
    <source>
        <strain evidence="1 2">UAMH 11346</strain>
    </source>
</reference>
<evidence type="ECO:0000313" key="1">
    <source>
        <dbReference type="EMBL" id="EPE10548.1"/>
    </source>
</evidence>
<dbReference type="OrthoDB" id="2140489at2759"/>
<keyword evidence="2" id="KW-1185">Reference proteome</keyword>
<dbReference type="OMA" id="VWRSRED"/>
<organism evidence="1 2">
    <name type="scientific">Ophiostoma piceae (strain UAMH 11346)</name>
    <name type="common">Sap stain fungus</name>
    <dbReference type="NCBI Taxonomy" id="1262450"/>
    <lineage>
        <taxon>Eukaryota</taxon>
        <taxon>Fungi</taxon>
        <taxon>Dikarya</taxon>
        <taxon>Ascomycota</taxon>
        <taxon>Pezizomycotina</taxon>
        <taxon>Sordariomycetes</taxon>
        <taxon>Sordariomycetidae</taxon>
        <taxon>Ophiostomatales</taxon>
        <taxon>Ophiostomataceae</taxon>
        <taxon>Ophiostoma</taxon>
    </lineage>
</organism>
<dbReference type="AlphaFoldDB" id="S3CUZ6"/>
<dbReference type="SUPFAM" id="SSF54909">
    <property type="entry name" value="Dimeric alpha+beta barrel"/>
    <property type="match status" value="1"/>
</dbReference>
<dbReference type="Proteomes" id="UP000016923">
    <property type="component" value="Unassembled WGS sequence"/>
</dbReference>
<protein>
    <submittedName>
        <fullName evidence="1">Uncharacterized protein</fullName>
    </submittedName>
</protein>